<dbReference type="EMBL" id="CAEZUI010000003">
    <property type="protein sequence ID" value="CAB4587628.1"/>
    <property type="molecule type" value="Genomic_DNA"/>
</dbReference>
<organism evidence="1">
    <name type="scientific">freshwater metagenome</name>
    <dbReference type="NCBI Taxonomy" id="449393"/>
    <lineage>
        <taxon>unclassified sequences</taxon>
        <taxon>metagenomes</taxon>
        <taxon>ecological metagenomes</taxon>
    </lineage>
</organism>
<name>A0A6J6FSV4_9ZZZZ</name>
<sequence length="396" mass="43816">MNQMTRRFSATAITLTLTFLVTSCGSGGASASFDLETVQKAITSVAPKCNLEKVEIAPEGKTQGLSREINIVGDFIDYFTDFSGVLPNPEEVLATYTNSGWNTSQDEIVFTWKLNSVKEIYVCNTNGISLTQYDSTKNSEEKDYVRYRGENYDNCNFYQPFSAEDSKKAKKCLETLNSLQNNGEWIVITTMNDKSPTEVLKTFMTGLADVYDSESSREPVAVTESFALNFAQDYRAVGDTRNTSRNTLWNSVVKALGATTWEKLDESGSDFRSDFSGVYLPEAFLKTVIAREPEVIECNSALRISENSASSGDCGKIKIEVFQSDLNTGECTFLGYWNDTNGSSRVGIFRYCDVYTAGSIQEDSFYTLRVQVSGPESYTTNSGATSRVLAFTVLGD</sequence>
<protein>
    <submittedName>
        <fullName evidence="1">Unannotated protein</fullName>
    </submittedName>
</protein>
<evidence type="ECO:0000313" key="1">
    <source>
        <dbReference type="EMBL" id="CAB4587628.1"/>
    </source>
</evidence>
<reference evidence="1" key="1">
    <citation type="submission" date="2020-05" db="EMBL/GenBank/DDBJ databases">
        <authorList>
            <person name="Chiriac C."/>
            <person name="Salcher M."/>
            <person name="Ghai R."/>
            <person name="Kavagutti S V."/>
        </authorList>
    </citation>
    <scope>NUCLEOTIDE SEQUENCE</scope>
</reference>
<gene>
    <name evidence="1" type="ORF">UFOPK1807_00067</name>
</gene>
<dbReference type="PROSITE" id="PS51257">
    <property type="entry name" value="PROKAR_LIPOPROTEIN"/>
    <property type="match status" value="1"/>
</dbReference>
<dbReference type="AlphaFoldDB" id="A0A6J6FSV4"/>
<proteinExistence type="predicted"/>
<accession>A0A6J6FSV4</accession>